<keyword evidence="8" id="KW-0560">Oxidoreductase</keyword>
<keyword evidence="5" id="KW-0925">Oxylipin biosynthesis</keyword>
<dbReference type="Gene3D" id="2.60.60.20">
    <property type="entry name" value="PLAT/LH2 domain"/>
    <property type="match status" value="1"/>
</dbReference>
<feature type="compositionally biased region" description="Basic residues" evidence="12">
    <location>
        <begin position="157"/>
        <end position="168"/>
    </location>
</feature>
<dbReference type="PANTHER" id="PTHR11771">
    <property type="entry name" value="LIPOXYGENASE"/>
    <property type="match status" value="1"/>
</dbReference>
<comment type="similarity">
    <text evidence="1">Belongs to the lipoxygenase family.</text>
</comment>
<evidence type="ECO:0000256" key="6">
    <source>
        <dbReference type="ARBA" id="ARBA00022832"/>
    </source>
</evidence>
<comment type="caution">
    <text evidence="15">The sequence shown here is derived from an EMBL/GenBank/DDBJ whole genome shotgun (WGS) entry which is preliminary data.</text>
</comment>
<dbReference type="Pfam" id="PF01477">
    <property type="entry name" value="PLAT"/>
    <property type="match status" value="1"/>
</dbReference>
<evidence type="ECO:0000259" key="14">
    <source>
        <dbReference type="PROSITE" id="PS51393"/>
    </source>
</evidence>
<evidence type="ECO:0000259" key="13">
    <source>
        <dbReference type="PROSITE" id="PS50095"/>
    </source>
</evidence>
<keyword evidence="4" id="KW-0479">Metal-binding</keyword>
<organism evidence="15 16">
    <name type="scientific">Datura stramonium</name>
    <name type="common">Jimsonweed</name>
    <name type="synonym">Common thornapple</name>
    <dbReference type="NCBI Taxonomy" id="4076"/>
    <lineage>
        <taxon>Eukaryota</taxon>
        <taxon>Viridiplantae</taxon>
        <taxon>Streptophyta</taxon>
        <taxon>Embryophyta</taxon>
        <taxon>Tracheophyta</taxon>
        <taxon>Spermatophyta</taxon>
        <taxon>Magnoliopsida</taxon>
        <taxon>eudicotyledons</taxon>
        <taxon>Gunneridae</taxon>
        <taxon>Pentapetalae</taxon>
        <taxon>asterids</taxon>
        <taxon>lamiids</taxon>
        <taxon>Solanales</taxon>
        <taxon>Solanaceae</taxon>
        <taxon>Solanoideae</taxon>
        <taxon>Datureae</taxon>
        <taxon>Datura</taxon>
    </lineage>
</organism>
<dbReference type="InterPro" id="IPR000907">
    <property type="entry name" value="LipOase"/>
</dbReference>
<evidence type="ECO:0000256" key="9">
    <source>
        <dbReference type="ARBA" id="ARBA00023098"/>
    </source>
</evidence>
<dbReference type="Gene3D" id="4.10.375.10">
    <property type="entry name" value="Lipoxygenase-1, Domain 2"/>
    <property type="match status" value="1"/>
</dbReference>
<dbReference type="InterPro" id="IPR013819">
    <property type="entry name" value="LipOase_C"/>
</dbReference>
<evidence type="ECO:0000256" key="7">
    <source>
        <dbReference type="ARBA" id="ARBA00022964"/>
    </source>
</evidence>
<sequence>MRTGIEKPNIKTFAHRGRDVDGDTHYEADFVIPEDFGDVGAILVENEHHKEMYVKNIVIDGFPNGKIDIACNSWVHSKFDNPDKRIFFTNKSYLPSQTPSGVKRLREEELVTIRGNGFGERKKFERIYDYDVYNDIGDPDGNGGDGKRPVLGGKKLPYPRRCRTGRPRSQKDPLSESRSGFVYVPRDEAFSEVKSITFSGNTVYSVLHAVVPALETVVTDPDLGYSGSTRSSQG</sequence>
<accession>A0ABS8T5H5</accession>
<keyword evidence="3" id="KW-0444">Lipid biosynthesis</keyword>
<keyword evidence="7" id="KW-0223">Dioxygenase</keyword>
<evidence type="ECO:0000256" key="1">
    <source>
        <dbReference type="ARBA" id="ARBA00009419"/>
    </source>
</evidence>
<dbReference type="Pfam" id="PF00305">
    <property type="entry name" value="Lipoxygenase"/>
    <property type="match status" value="1"/>
</dbReference>
<dbReference type="InterPro" id="IPR036392">
    <property type="entry name" value="PLAT/LH2_dom_sf"/>
</dbReference>
<dbReference type="SUPFAM" id="SSF48484">
    <property type="entry name" value="Lipoxigenase"/>
    <property type="match status" value="1"/>
</dbReference>
<comment type="caution">
    <text evidence="11">Lacks conserved residue(s) required for the propagation of feature annotation.</text>
</comment>
<evidence type="ECO:0000256" key="4">
    <source>
        <dbReference type="ARBA" id="ARBA00022723"/>
    </source>
</evidence>
<dbReference type="PROSITE" id="PS51393">
    <property type="entry name" value="LIPOXYGENASE_3"/>
    <property type="match status" value="1"/>
</dbReference>
<evidence type="ECO:0000256" key="3">
    <source>
        <dbReference type="ARBA" id="ARBA00022516"/>
    </source>
</evidence>
<dbReference type="SMART" id="SM00308">
    <property type="entry name" value="LH2"/>
    <property type="match status" value="1"/>
</dbReference>
<dbReference type="PROSITE" id="PS50095">
    <property type="entry name" value="PLAT"/>
    <property type="match status" value="1"/>
</dbReference>
<feature type="region of interest" description="Disordered" evidence="12">
    <location>
        <begin position="139"/>
        <end position="178"/>
    </location>
</feature>
<keyword evidence="16" id="KW-1185">Reference proteome</keyword>
<keyword evidence="10" id="KW-0275">Fatty acid biosynthesis</keyword>
<evidence type="ECO:0000256" key="5">
    <source>
        <dbReference type="ARBA" id="ARBA00022767"/>
    </source>
</evidence>
<evidence type="ECO:0000256" key="8">
    <source>
        <dbReference type="ARBA" id="ARBA00023002"/>
    </source>
</evidence>
<evidence type="ECO:0000313" key="16">
    <source>
        <dbReference type="Proteomes" id="UP000823775"/>
    </source>
</evidence>
<dbReference type="Proteomes" id="UP000823775">
    <property type="component" value="Unassembled WGS sequence"/>
</dbReference>
<proteinExistence type="inferred from homology"/>
<gene>
    <name evidence="15" type="ORF">HAX54_003478</name>
</gene>
<evidence type="ECO:0000256" key="10">
    <source>
        <dbReference type="ARBA" id="ARBA00023160"/>
    </source>
</evidence>
<name>A0ABS8T5H5_DATST</name>
<evidence type="ECO:0000313" key="15">
    <source>
        <dbReference type="EMBL" id="MCD7466631.1"/>
    </source>
</evidence>
<evidence type="ECO:0000256" key="11">
    <source>
        <dbReference type="PROSITE-ProRule" id="PRU00152"/>
    </source>
</evidence>
<evidence type="ECO:0000256" key="12">
    <source>
        <dbReference type="SAM" id="MobiDB-lite"/>
    </source>
</evidence>
<protein>
    <recommendedName>
        <fullName evidence="17">DNA (cytosine-5-)-methyltransferase</fullName>
    </recommendedName>
</protein>
<dbReference type="PRINTS" id="PR00468">
    <property type="entry name" value="PLTLPOXGNASE"/>
</dbReference>
<dbReference type="EMBL" id="JACEIK010001159">
    <property type="protein sequence ID" value="MCD7466631.1"/>
    <property type="molecule type" value="Genomic_DNA"/>
</dbReference>
<evidence type="ECO:0000256" key="2">
    <source>
        <dbReference type="ARBA" id="ARBA00011245"/>
    </source>
</evidence>
<reference evidence="15 16" key="1">
    <citation type="journal article" date="2021" name="BMC Genomics">
        <title>Datura genome reveals duplications of psychoactive alkaloid biosynthetic genes and high mutation rate following tissue culture.</title>
        <authorList>
            <person name="Rajewski A."/>
            <person name="Carter-House D."/>
            <person name="Stajich J."/>
            <person name="Litt A."/>
        </authorList>
    </citation>
    <scope>NUCLEOTIDE SEQUENCE [LARGE SCALE GENOMIC DNA]</scope>
    <source>
        <strain evidence="15">AR-01</strain>
    </source>
</reference>
<dbReference type="InterPro" id="IPR001246">
    <property type="entry name" value="LipOase_plant"/>
</dbReference>
<evidence type="ECO:0008006" key="17">
    <source>
        <dbReference type="Google" id="ProtNLM"/>
    </source>
</evidence>
<feature type="domain" description="PLAT" evidence="13">
    <location>
        <begin position="1"/>
        <end position="89"/>
    </location>
</feature>
<comment type="subunit">
    <text evidence="2">Monomer.</text>
</comment>
<dbReference type="InterPro" id="IPR036226">
    <property type="entry name" value="LipOase_C_sf"/>
</dbReference>
<feature type="domain" description="Lipoxygenase" evidence="14">
    <location>
        <begin position="92"/>
        <end position="234"/>
    </location>
</feature>
<keyword evidence="9" id="KW-0443">Lipid metabolism</keyword>
<dbReference type="InterPro" id="IPR001024">
    <property type="entry name" value="PLAT/LH2_dom"/>
</dbReference>
<dbReference type="SUPFAM" id="SSF49723">
    <property type="entry name" value="Lipase/lipooxygenase domain (PLAT/LH2 domain)"/>
    <property type="match status" value="1"/>
</dbReference>
<keyword evidence="6" id="KW-0276">Fatty acid metabolism</keyword>